<evidence type="ECO:0000256" key="1">
    <source>
        <dbReference type="SAM" id="MobiDB-lite"/>
    </source>
</evidence>
<feature type="region of interest" description="Disordered" evidence="1">
    <location>
        <begin position="295"/>
        <end position="319"/>
    </location>
</feature>
<reference evidence="2" key="1">
    <citation type="journal article" date="2020" name="Stud. Mycol.">
        <title>101 Dothideomycetes genomes: a test case for predicting lifestyles and emergence of pathogens.</title>
        <authorList>
            <person name="Haridas S."/>
            <person name="Albert R."/>
            <person name="Binder M."/>
            <person name="Bloem J."/>
            <person name="Labutti K."/>
            <person name="Salamov A."/>
            <person name="Andreopoulos B."/>
            <person name="Baker S."/>
            <person name="Barry K."/>
            <person name="Bills G."/>
            <person name="Bluhm B."/>
            <person name="Cannon C."/>
            <person name="Castanera R."/>
            <person name="Culley D."/>
            <person name="Daum C."/>
            <person name="Ezra D."/>
            <person name="Gonzalez J."/>
            <person name="Henrissat B."/>
            <person name="Kuo A."/>
            <person name="Liang C."/>
            <person name="Lipzen A."/>
            <person name="Lutzoni F."/>
            <person name="Magnuson J."/>
            <person name="Mondo S."/>
            <person name="Nolan M."/>
            <person name="Ohm R."/>
            <person name="Pangilinan J."/>
            <person name="Park H.-J."/>
            <person name="Ramirez L."/>
            <person name="Alfaro M."/>
            <person name="Sun H."/>
            <person name="Tritt A."/>
            <person name="Yoshinaga Y."/>
            <person name="Zwiers L.-H."/>
            <person name="Turgeon B."/>
            <person name="Goodwin S."/>
            <person name="Spatafora J."/>
            <person name="Crous P."/>
            <person name="Grigoriev I."/>
        </authorList>
    </citation>
    <scope>NUCLEOTIDE SEQUENCE</scope>
    <source>
        <strain evidence="2">CBS 207.26</strain>
    </source>
</reference>
<evidence type="ECO:0000313" key="3">
    <source>
        <dbReference type="Proteomes" id="UP000800200"/>
    </source>
</evidence>
<feature type="compositionally biased region" description="Polar residues" evidence="1">
    <location>
        <begin position="309"/>
        <end position="318"/>
    </location>
</feature>
<organism evidence="2 3">
    <name type="scientific">Zopfia rhizophila CBS 207.26</name>
    <dbReference type="NCBI Taxonomy" id="1314779"/>
    <lineage>
        <taxon>Eukaryota</taxon>
        <taxon>Fungi</taxon>
        <taxon>Dikarya</taxon>
        <taxon>Ascomycota</taxon>
        <taxon>Pezizomycotina</taxon>
        <taxon>Dothideomycetes</taxon>
        <taxon>Dothideomycetes incertae sedis</taxon>
        <taxon>Zopfiaceae</taxon>
        <taxon>Zopfia</taxon>
    </lineage>
</organism>
<evidence type="ECO:0000313" key="2">
    <source>
        <dbReference type="EMBL" id="KAF2192778.1"/>
    </source>
</evidence>
<sequence length="377" mass="41571">MDIGNLLSSSPFFLPLPAFLSSDSMSGLEVLGALAGAVQLIEACVKIMSGLRRVRKLVKGGPNLFEQQLDQTTQLMRIAELIEASRISQHGNIFNPLMAVIVETDQLQKLLADIISTAASWRVGKLYLGAIMNSTRESKLRRAFATLEEKKSALTLCTLSTCGELILEVRNEISEQLPRIHKSISDIESCFQQYPDILSEIRTVQNQLLQCRCMALPEDSFQEKSQISCHSFENDSTFFESYDPTSHHLISTSPGTYEGEKAHSLSTADKPLRMSVIPSIQPIISAERPMQCDFALPEPSPRSPDARSAGSSHPQSPQRYHRVCATESARQINGDIGCGAAFPDSNVHYEQVIAMGNSRQVNGNIFDPSFAKAFFSD</sequence>
<gene>
    <name evidence="2" type="ORF">K469DRAFT_319133</name>
</gene>
<name>A0A6A6EQ01_9PEZI</name>
<accession>A0A6A6EQ01</accession>
<dbReference type="EMBL" id="ML994615">
    <property type="protein sequence ID" value="KAF2192778.1"/>
    <property type="molecule type" value="Genomic_DNA"/>
</dbReference>
<proteinExistence type="predicted"/>
<keyword evidence="3" id="KW-1185">Reference proteome</keyword>
<dbReference type="Proteomes" id="UP000800200">
    <property type="component" value="Unassembled WGS sequence"/>
</dbReference>
<dbReference type="OrthoDB" id="3562540at2759"/>
<protein>
    <submittedName>
        <fullName evidence="2">Uncharacterized protein</fullName>
    </submittedName>
</protein>
<dbReference type="AlphaFoldDB" id="A0A6A6EQ01"/>